<protein>
    <submittedName>
        <fullName evidence="8">Type II secretion system F family protein</fullName>
    </submittedName>
</protein>
<sequence>MNAVTDSPAALTLGPLALQPLDILLLGSAFLVMVVAAAALQAGLARKRLNDRLDRVRQSALAASGAPAAGQPGLLHRIGAALAKGPLVGQAEMALIRGHLAAAGYGQPGAPAFFVGLKATLAGTAALLCWLWLETRPVAPQALVLFGGLAGTALAGWRLPDIVLSRLVRDRRAAIERGLPDALDLLVICGEAGLGLDIAFERVAREMKQAHPELGKELAITAAEMRVLPDRYAALANMADRLKLETLRSLVATLSQTMRYGTPLGQALRVLANEMRRERLVRFEERAAKLPVLITLPMVGFILPCVFIVVAGPAALDLLATLAAR</sequence>
<dbReference type="EMBL" id="CP067422">
    <property type="protein sequence ID" value="QQP93440.1"/>
    <property type="molecule type" value="Genomic_DNA"/>
</dbReference>
<evidence type="ECO:0000259" key="7">
    <source>
        <dbReference type="Pfam" id="PF00482"/>
    </source>
</evidence>
<evidence type="ECO:0000256" key="2">
    <source>
        <dbReference type="ARBA" id="ARBA00022475"/>
    </source>
</evidence>
<dbReference type="PANTHER" id="PTHR35007">
    <property type="entry name" value="INTEGRAL MEMBRANE PROTEIN-RELATED"/>
    <property type="match status" value="1"/>
</dbReference>
<proteinExistence type="predicted"/>
<dbReference type="RefSeq" id="WP_201083018.1">
    <property type="nucleotide sequence ID" value="NZ_CP067422.1"/>
</dbReference>
<organism evidence="8 9">
    <name type="scientific">Skermanella cutis</name>
    <dbReference type="NCBI Taxonomy" id="2775420"/>
    <lineage>
        <taxon>Bacteria</taxon>
        <taxon>Pseudomonadati</taxon>
        <taxon>Pseudomonadota</taxon>
        <taxon>Alphaproteobacteria</taxon>
        <taxon>Rhodospirillales</taxon>
        <taxon>Azospirillaceae</taxon>
        <taxon>Skermanella</taxon>
    </lineage>
</organism>
<feature type="transmembrane region" description="Helical" evidence="6">
    <location>
        <begin position="23"/>
        <end position="45"/>
    </location>
</feature>
<gene>
    <name evidence="8" type="ORF">IGS68_32985</name>
</gene>
<feature type="transmembrane region" description="Helical" evidence="6">
    <location>
        <begin position="112"/>
        <end position="133"/>
    </location>
</feature>
<reference evidence="8" key="1">
    <citation type="submission" date="2021-02" db="EMBL/GenBank/DDBJ databases">
        <title>Skermanella TT6 skin isolate.</title>
        <authorList>
            <person name="Lee K."/>
            <person name="Ganzorig M."/>
        </authorList>
    </citation>
    <scope>NUCLEOTIDE SEQUENCE</scope>
    <source>
        <strain evidence="8">TT6</strain>
    </source>
</reference>
<feature type="transmembrane region" description="Helical" evidence="6">
    <location>
        <begin position="292"/>
        <end position="316"/>
    </location>
</feature>
<geneLocation type="plasmid" evidence="8 9">
    <name>pTT6-2</name>
</geneLocation>
<evidence type="ECO:0000256" key="4">
    <source>
        <dbReference type="ARBA" id="ARBA00022989"/>
    </source>
</evidence>
<dbReference type="Proteomes" id="UP000595197">
    <property type="component" value="Plasmid pTT6-2"/>
</dbReference>
<evidence type="ECO:0000313" key="8">
    <source>
        <dbReference type="EMBL" id="QQP93440.1"/>
    </source>
</evidence>
<keyword evidence="9" id="KW-1185">Reference proteome</keyword>
<keyword evidence="8" id="KW-0614">Plasmid</keyword>
<name>A0ABX7BH22_9PROT</name>
<dbReference type="Pfam" id="PF00482">
    <property type="entry name" value="T2SSF"/>
    <property type="match status" value="1"/>
</dbReference>
<keyword evidence="5 6" id="KW-0472">Membrane</keyword>
<evidence type="ECO:0000313" key="9">
    <source>
        <dbReference type="Proteomes" id="UP000595197"/>
    </source>
</evidence>
<accession>A0ABX7BH22</accession>
<evidence type="ECO:0000256" key="5">
    <source>
        <dbReference type="ARBA" id="ARBA00023136"/>
    </source>
</evidence>
<keyword evidence="4 6" id="KW-1133">Transmembrane helix</keyword>
<keyword evidence="2" id="KW-1003">Cell membrane</keyword>
<feature type="transmembrane region" description="Helical" evidence="6">
    <location>
        <begin position="139"/>
        <end position="159"/>
    </location>
</feature>
<evidence type="ECO:0000256" key="3">
    <source>
        <dbReference type="ARBA" id="ARBA00022692"/>
    </source>
</evidence>
<evidence type="ECO:0000256" key="6">
    <source>
        <dbReference type="SAM" id="Phobius"/>
    </source>
</evidence>
<dbReference type="InterPro" id="IPR018076">
    <property type="entry name" value="T2SS_GspF_dom"/>
</dbReference>
<feature type="domain" description="Type II secretion system protein GspF" evidence="7">
    <location>
        <begin position="183"/>
        <end position="310"/>
    </location>
</feature>
<keyword evidence="3 6" id="KW-0812">Transmembrane</keyword>
<comment type="subcellular location">
    <subcellularLocation>
        <location evidence="1">Cell membrane</location>
        <topology evidence="1">Multi-pass membrane protein</topology>
    </subcellularLocation>
</comment>
<dbReference type="PANTHER" id="PTHR35007:SF2">
    <property type="entry name" value="PILUS ASSEMBLE PROTEIN"/>
    <property type="match status" value="1"/>
</dbReference>
<evidence type="ECO:0000256" key="1">
    <source>
        <dbReference type="ARBA" id="ARBA00004651"/>
    </source>
</evidence>